<dbReference type="EMBL" id="CP058316">
    <property type="protein sequence ID" value="QLD11556.1"/>
    <property type="molecule type" value="Genomic_DNA"/>
</dbReference>
<evidence type="ECO:0000313" key="2">
    <source>
        <dbReference type="Proteomes" id="UP000509638"/>
    </source>
</evidence>
<evidence type="ECO:0008006" key="3">
    <source>
        <dbReference type="Google" id="ProtNLM"/>
    </source>
</evidence>
<reference evidence="1 2" key="1">
    <citation type="submission" date="2020-06" db="EMBL/GenBank/DDBJ databases">
        <authorList>
            <person name="Jo H."/>
        </authorList>
    </citation>
    <scope>NUCLEOTIDE SEQUENCE [LARGE SCALE GENOMIC DNA]</scope>
    <source>
        <strain evidence="1 2">I46</strain>
    </source>
</reference>
<name>A0A7D5IXB7_9MICO</name>
<proteinExistence type="predicted"/>
<dbReference type="AlphaFoldDB" id="A0A7D5IXB7"/>
<sequence>MRGKIGIAVGLAAGYVLGARAGRQRYEQIKDKAQQVWELEPVQKQVAKVTELGKSAALAVPSVVWDSAKKVVKAAGKKGSPGEKLDATLAQGEKAASDVRKAAERDARKVADASAVADS</sequence>
<protein>
    <recommendedName>
        <fullName evidence="3">Protoporphyrinogen oxidase</fullName>
    </recommendedName>
</protein>
<dbReference type="Proteomes" id="UP000509638">
    <property type="component" value="Chromosome"/>
</dbReference>
<dbReference type="RefSeq" id="WP_178011572.1">
    <property type="nucleotide sequence ID" value="NZ_CP058316.1"/>
</dbReference>
<gene>
    <name evidence="1" type="ORF">HW566_07090</name>
</gene>
<evidence type="ECO:0000313" key="1">
    <source>
        <dbReference type="EMBL" id="QLD11556.1"/>
    </source>
</evidence>
<accession>A0A7D5IXB7</accession>
<organism evidence="1 2">
    <name type="scientific">Microbacterium oleivorans</name>
    <dbReference type="NCBI Taxonomy" id="273677"/>
    <lineage>
        <taxon>Bacteria</taxon>
        <taxon>Bacillati</taxon>
        <taxon>Actinomycetota</taxon>
        <taxon>Actinomycetes</taxon>
        <taxon>Micrococcales</taxon>
        <taxon>Microbacteriaceae</taxon>
        <taxon>Microbacterium</taxon>
    </lineage>
</organism>